<keyword evidence="1" id="KW-0472">Membrane</keyword>
<dbReference type="GO" id="GO:1902604">
    <property type="term" value="P:p-aminobenzoyl-glutamate transmembrane transport"/>
    <property type="evidence" value="ECO:0007669"/>
    <property type="project" value="InterPro"/>
</dbReference>
<gene>
    <name evidence="2" type="ORF">EYH24_06065</name>
</gene>
<name>A0A832ZFI9_9EURY</name>
<sequence length="141" mass="15656">TVLAIKLANFLKSAGFTGIGLFIAIILVSAFINLFITSGSTKWAFLAPVIVPMMYYLGYSPEWAQLLYRIGDSSTNSCTPLLSYFPIIIGYASIYKKDVGIGTIISRTFLYSLLFLVTWIILMIIWYILDLPLGPGVSIRL</sequence>
<dbReference type="Pfam" id="PF03806">
    <property type="entry name" value="ABG_transport"/>
    <property type="match status" value="1"/>
</dbReference>
<evidence type="ECO:0000313" key="3">
    <source>
        <dbReference type="Proteomes" id="UP000653692"/>
    </source>
</evidence>
<dbReference type="PANTHER" id="PTHR30282:SF0">
    <property type="entry name" value="P-AMINOBENZOYL-GLUTAMATE TRANSPORT PROTEIN"/>
    <property type="match status" value="1"/>
</dbReference>
<accession>A0A832ZFI9</accession>
<evidence type="ECO:0000256" key="1">
    <source>
        <dbReference type="SAM" id="Phobius"/>
    </source>
</evidence>
<feature type="transmembrane region" description="Helical" evidence="1">
    <location>
        <begin position="108"/>
        <end position="129"/>
    </location>
</feature>
<dbReference type="Proteomes" id="UP000653692">
    <property type="component" value="Unassembled WGS sequence"/>
</dbReference>
<dbReference type="EMBL" id="DQUR01000203">
    <property type="protein sequence ID" value="HIP89477.1"/>
    <property type="molecule type" value="Genomic_DNA"/>
</dbReference>
<keyword evidence="1" id="KW-1133">Transmembrane helix</keyword>
<protein>
    <submittedName>
        <fullName evidence="2">AbgT family transporter</fullName>
    </submittedName>
</protein>
<evidence type="ECO:0000313" key="2">
    <source>
        <dbReference type="EMBL" id="HIP89477.1"/>
    </source>
</evidence>
<feature type="transmembrane region" description="Helical" evidence="1">
    <location>
        <begin position="43"/>
        <end position="59"/>
    </location>
</feature>
<feature type="non-terminal residue" evidence="2">
    <location>
        <position position="1"/>
    </location>
</feature>
<feature type="transmembrane region" description="Helical" evidence="1">
    <location>
        <begin position="79"/>
        <end position="96"/>
    </location>
</feature>
<dbReference type="PANTHER" id="PTHR30282">
    <property type="entry name" value="P-AMINOBENZOYL GLUTAMATE TRANSPORTER"/>
    <property type="match status" value="1"/>
</dbReference>
<dbReference type="AlphaFoldDB" id="A0A832ZFI9"/>
<organism evidence="2 3">
    <name type="scientific">Thermococcus paralvinellae</name>
    <dbReference type="NCBI Taxonomy" id="582419"/>
    <lineage>
        <taxon>Archaea</taxon>
        <taxon>Methanobacteriati</taxon>
        <taxon>Methanobacteriota</taxon>
        <taxon>Thermococci</taxon>
        <taxon>Thermococcales</taxon>
        <taxon>Thermococcaceae</taxon>
        <taxon>Thermococcus</taxon>
    </lineage>
</organism>
<reference evidence="2" key="1">
    <citation type="journal article" date="2020" name="ISME J.">
        <title>Gammaproteobacteria mediating utilization of methyl-, sulfur- and petroleum organic compounds in deep ocean hydrothermal plumes.</title>
        <authorList>
            <person name="Zhou Z."/>
            <person name="Liu Y."/>
            <person name="Pan J."/>
            <person name="Cron B.R."/>
            <person name="Toner B.M."/>
            <person name="Anantharaman K."/>
            <person name="Breier J.A."/>
            <person name="Dick G.J."/>
            <person name="Li M."/>
        </authorList>
    </citation>
    <scope>NUCLEOTIDE SEQUENCE</scope>
    <source>
        <strain evidence="2">SZUA-1476</strain>
    </source>
</reference>
<comment type="caution">
    <text evidence="2">The sequence shown here is derived from an EMBL/GenBank/DDBJ whole genome shotgun (WGS) entry which is preliminary data.</text>
</comment>
<keyword evidence="1" id="KW-0812">Transmembrane</keyword>
<proteinExistence type="predicted"/>
<feature type="transmembrane region" description="Helical" evidence="1">
    <location>
        <begin position="16"/>
        <end position="36"/>
    </location>
</feature>
<dbReference type="InterPro" id="IPR004697">
    <property type="entry name" value="AbgT"/>
</dbReference>
<dbReference type="GO" id="GO:0015558">
    <property type="term" value="F:secondary active p-aminobenzoyl-glutamate transmembrane transporter activity"/>
    <property type="evidence" value="ECO:0007669"/>
    <property type="project" value="InterPro"/>
</dbReference>